<sequence>MNKPPRRLARVLISHDALTSILTSDKAFRVVKDGIPEGSVVVSVREDWERQVFDAVIEHSSFDLVEAGSVIPVLKDATFNVSAIPKELSSAKN</sequence>
<protein>
    <submittedName>
        <fullName evidence="1">Uncharacterized protein</fullName>
    </submittedName>
</protein>
<organism evidence="1">
    <name type="scientific">marine sediment metagenome</name>
    <dbReference type="NCBI Taxonomy" id="412755"/>
    <lineage>
        <taxon>unclassified sequences</taxon>
        <taxon>metagenomes</taxon>
        <taxon>ecological metagenomes</taxon>
    </lineage>
</organism>
<accession>A0A0F9W6U7</accession>
<dbReference type="AlphaFoldDB" id="A0A0F9W6U7"/>
<name>A0A0F9W6U7_9ZZZZ</name>
<reference evidence="1" key="1">
    <citation type="journal article" date="2015" name="Nature">
        <title>Complex archaea that bridge the gap between prokaryotes and eukaryotes.</title>
        <authorList>
            <person name="Spang A."/>
            <person name="Saw J.H."/>
            <person name="Jorgensen S.L."/>
            <person name="Zaremba-Niedzwiedzka K."/>
            <person name="Martijn J."/>
            <person name="Lind A.E."/>
            <person name="van Eijk R."/>
            <person name="Schleper C."/>
            <person name="Guy L."/>
            <person name="Ettema T.J."/>
        </authorList>
    </citation>
    <scope>NUCLEOTIDE SEQUENCE</scope>
</reference>
<gene>
    <name evidence="1" type="ORF">LCGC14_0319940</name>
</gene>
<comment type="caution">
    <text evidence="1">The sequence shown here is derived from an EMBL/GenBank/DDBJ whole genome shotgun (WGS) entry which is preliminary data.</text>
</comment>
<dbReference type="EMBL" id="LAZR01000215">
    <property type="protein sequence ID" value="KKN81381.1"/>
    <property type="molecule type" value="Genomic_DNA"/>
</dbReference>
<proteinExistence type="predicted"/>
<evidence type="ECO:0000313" key="1">
    <source>
        <dbReference type="EMBL" id="KKN81381.1"/>
    </source>
</evidence>